<feature type="compositionally biased region" description="Basic and acidic residues" evidence="1">
    <location>
        <begin position="65"/>
        <end position="74"/>
    </location>
</feature>
<dbReference type="Proteomes" id="UP000237271">
    <property type="component" value="Unassembled WGS sequence"/>
</dbReference>
<keyword evidence="3" id="KW-1185">Reference proteome</keyword>
<proteinExistence type="predicted"/>
<protein>
    <submittedName>
        <fullName evidence="2">Uncharacterized protein</fullName>
    </submittedName>
</protein>
<comment type="caution">
    <text evidence="2">The sequence shown here is derived from an EMBL/GenBank/DDBJ whole genome shotgun (WGS) entry which is preliminary data.</text>
</comment>
<feature type="compositionally biased region" description="Low complexity" evidence="1">
    <location>
        <begin position="31"/>
        <end position="44"/>
    </location>
</feature>
<organism evidence="2 3">
    <name type="scientific">Phytophthora palmivora</name>
    <dbReference type="NCBI Taxonomy" id="4796"/>
    <lineage>
        <taxon>Eukaryota</taxon>
        <taxon>Sar</taxon>
        <taxon>Stramenopiles</taxon>
        <taxon>Oomycota</taxon>
        <taxon>Peronosporomycetes</taxon>
        <taxon>Peronosporales</taxon>
        <taxon>Peronosporaceae</taxon>
        <taxon>Phytophthora</taxon>
    </lineage>
</organism>
<accession>A0A2P4WW85</accession>
<gene>
    <name evidence="2" type="ORF">PHPALM_37907</name>
</gene>
<reference evidence="2 3" key="1">
    <citation type="journal article" date="2017" name="Genome Biol. Evol.">
        <title>Phytophthora megakarya and P. palmivora, closely related causal agents of cacao black pod rot, underwent increases in genome sizes and gene numbers by different mechanisms.</title>
        <authorList>
            <person name="Ali S.S."/>
            <person name="Shao J."/>
            <person name="Lary D.J."/>
            <person name="Kronmiller B."/>
            <person name="Shen D."/>
            <person name="Strem M.D."/>
            <person name="Amoako-Attah I."/>
            <person name="Akrofi A.Y."/>
            <person name="Begoude B.A."/>
            <person name="Ten Hoopen G.M."/>
            <person name="Coulibaly K."/>
            <person name="Kebe B.I."/>
            <person name="Melnick R.L."/>
            <person name="Guiltinan M.J."/>
            <person name="Tyler B.M."/>
            <person name="Meinhardt L.W."/>
            <person name="Bailey B.A."/>
        </authorList>
    </citation>
    <scope>NUCLEOTIDE SEQUENCE [LARGE SCALE GENOMIC DNA]</scope>
    <source>
        <strain evidence="3">sbr112.9</strain>
    </source>
</reference>
<sequence>MSTTGLRLLWEELYRRNIGRSNYGPRREAYSSSPGSFGDSSRFRLASRSAGRKSTGESHPNARLQVEHKKEASKIEASTEEDESTRIGR</sequence>
<evidence type="ECO:0000313" key="3">
    <source>
        <dbReference type="Proteomes" id="UP000237271"/>
    </source>
</evidence>
<name>A0A2P4WW85_9STRA</name>
<evidence type="ECO:0000256" key="1">
    <source>
        <dbReference type="SAM" id="MobiDB-lite"/>
    </source>
</evidence>
<evidence type="ECO:0000313" key="2">
    <source>
        <dbReference type="EMBL" id="POM57563.1"/>
    </source>
</evidence>
<feature type="region of interest" description="Disordered" evidence="1">
    <location>
        <begin position="21"/>
        <end position="89"/>
    </location>
</feature>
<dbReference type="EMBL" id="NCKW01020643">
    <property type="protein sequence ID" value="POM57563.1"/>
    <property type="molecule type" value="Genomic_DNA"/>
</dbReference>
<dbReference type="AlphaFoldDB" id="A0A2P4WW85"/>